<accession>A0A9W6SL71</accession>
<reference evidence="2" key="1">
    <citation type="submission" date="2023-03" db="EMBL/GenBank/DDBJ databases">
        <title>Actinorhabdospora filicis NBRC 111898.</title>
        <authorList>
            <person name="Ichikawa N."/>
            <person name="Sato H."/>
            <person name="Tonouchi N."/>
        </authorList>
    </citation>
    <scope>NUCLEOTIDE SEQUENCE</scope>
    <source>
        <strain evidence="2">NBRC 111898</strain>
    </source>
</reference>
<gene>
    <name evidence="2" type="ORF">Afil01_27620</name>
</gene>
<sequence>MDEEALAGGRISGVVRIGDAVHRPARPWTPTVHALLTHLRDTGFEGVPEPLGYDEHGREMLAYLPGETAGEPPWPDWVFADDTLVQMGRWLRGLHDATAAYRPAGDAVWFAGQSWRPGLIIGHHDAGPHNAVWREGRLAGFVDWDTAGPSSRELDLAFTALTWVPLHARDLATLTGFTAFDERAGRLRTLLDAYGYDGDRAGFGTAVAARARINAAGIRRLAASGDPAYANLLPLAEDYERSAREIEELPGSFWA</sequence>
<protein>
    <recommendedName>
        <fullName evidence="1">Aminoglycoside phosphotransferase domain-containing protein</fullName>
    </recommendedName>
</protein>
<evidence type="ECO:0000313" key="2">
    <source>
        <dbReference type="EMBL" id="GLZ77955.1"/>
    </source>
</evidence>
<dbReference type="InterPro" id="IPR002575">
    <property type="entry name" value="Aminoglycoside_PTrfase"/>
</dbReference>
<dbReference type="Gene3D" id="3.90.1200.10">
    <property type="match status" value="1"/>
</dbReference>
<dbReference type="InterPro" id="IPR011009">
    <property type="entry name" value="Kinase-like_dom_sf"/>
</dbReference>
<evidence type="ECO:0000259" key="1">
    <source>
        <dbReference type="Pfam" id="PF01636"/>
    </source>
</evidence>
<feature type="domain" description="Aminoglycoside phosphotransferase" evidence="1">
    <location>
        <begin position="119"/>
        <end position="166"/>
    </location>
</feature>
<dbReference type="RefSeq" id="WP_285663134.1">
    <property type="nucleotide sequence ID" value="NZ_BSTX01000002.1"/>
</dbReference>
<organism evidence="2 3">
    <name type="scientific">Actinorhabdospora filicis</name>
    <dbReference type="NCBI Taxonomy" id="1785913"/>
    <lineage>
        <taxon>Bacteria</taxon>
        <taxon>Bacillati</taxon>
        <taxon>Actinomycetota</taxon>
        <taxon>Actinomycetes</taxon>
        <taxon>Micromonosporales</taxon>
        <taxon>Micromonosporaceae</taxon>
        <taxon>Actinorhabdospora</taxon>
    </lineage>
</organism>
<dbReference type="SUPFAM" id="SSF56112">
    <property type="entry name" value="Protein kinase-like (PK-like)"/>
    <property type="match status" value="1"/>
</dbReference>
<dbReference type="Pfam" id="PF01636">
    <property type="entry name" value="APH"/>
    <property type="match status" value="1"/>
</dbReference>
<comment type="caution">
    <text evidence="2">The sequence shown here is derived from an EMBL/GenBank/DDBJ whole genome shotgun (WGS) entry which is preliminary data.</text>
</comment>
<name>A0A9W6SL71_9ACTN</name>
<dbReference type="AlphaFoldDB" id="A0A9W6SL71"/>
<dbReference type="Proteomes" id="UP001165079">
    <property type="component" value="Unassembled WGS sequence"/>
</dbReference>
<evidence type="ECO:0000313" key="3">
    <source>
        <dbReference type="Proteomes" id="UP001165079"/>
    </source>
</evidence>
<keyword evidence="3" id="KW-1185">Reference proteome</keyword>
<dbReference type="EMBL" id="BSTX01000002">
    <property type="protein sequence ID" value="GLZ77955.1"/>
    <property type="molecule type" value="Genomic_DNA"/>
</dbReference>
<proteinExistence type="predicted"/>